<name>A0AA88IJ93_CHASR</name>
<accession>A0AA88IJ93</accession>
<dbReference type="AlphaFoldDB" id="A0AA88IJ93"/>
<organism evidence="1 2">
    <name type="scientific">Channa striata</name>
    <name type="common">Snakehead murrel</name>
    <name type="synonym">Ophicephalus striatus</name>
    <dbReference type="NCBI Taxonomy" id="64152"/>
    <lineage>
        <taxon>Eukaryota</taxon>
        <taxon>Metazoa</taxon>
        <taxon>Chordata</taxon>
        <taxon>Craniata</taxon>
        <taxon>Vertebrata</taxon>
        <taxon>Euteleostomi</taxon>
        <taxon>Actinopterygii</taxon>
        <taxon>Neopterygii</taxon>
        <taxon>Teleostei</taxon>
        <taxon>Neoteleostei</taxon>
        <taxon>Acanthomorphata</taxon>
        <taxon>Anabantaria</taxon>
        <taxon>Anabantiformes</taxon>
        <taxon>Channoidei</taxon>
        <taxon>Channidae</taxon>
        <taxon>Channa</taxon>
    </lineage>
</organism>
<keyword evidence="2" id="KW-1185">Reference proteome</keyword>
<comment type="caution">
    <text evidence="1">The sequence shown here is derived from an EMBL/GenBank/DDBJ whole genome shotgun (WGS) entry which is preliminary data.</text>
</comment>
<evidence type="ECO:0000313" key="1">
    <source>
        <dbReference type="EMBL" id="KAK2812098.1"/>
    </source>
</evidence>
<dbReference type="Proteomes" id="UP001187415">
    <property type="component" value="Unassembled WGS sequence"/>
</dbReference>
<reference evidence="1" key="1">
    <citation type="submission" date="2023-07" db="EMBL/GenBank/DDBJ databases">
        <title>Chromosome-level Genome Assembly of Striped Snakehead (Channa striata).</title>
        <authorList>
            <person name="Liu H."/>
        </authorList>
    </citation>
    <scope>NUCLEOTIDE SEQUENCE</scope>
    <source>
        <strain evidence="1">Gz</strain>
        <tissue evidence="1">Muscle</tissue>
    </source>
</reference>
<dbReference type="EMBL" id="JAUPFM010000149">
    <property type="protein sequence ID" value="KAK2812098.1"/>
    <property type="molecule type" value="Genomic_DNA"/>
</dbReference>
<evidence type="ECO:0000313" key="2">
    <source>
        <dbReference type="Proteomes" id="UP001187415"/>
    </source>
</evidence>
<proteinExistence type="predicted"/>
<gene>
    <name evidence="1" type="ORF">Q5P01_000097</name>
</gene>
<sequence length="149" mass="16176">MRQAGRLPMARPAGRIDSKAFRSALGLASAWIPGVGERVSRKLCSYFGGEGFQVDRSRMFGAVVKPFFPGRKDLEPKVDVVLKPLSRCGRGEIPSQSREDPRSLGLTTNTVSLRSTGATAWTSGFWERPKLVKSSSESALQHRAGVRGG</sequence>
<protein>
    <submittedName>
        <fullName evidence="1">Uncharacterized protein</fullName>
    </submittedName>
</protein>